<reference evidence="1 2" key="1">
    <citation type="submission" date="2014-01" db="EMBL/GenBank/DDBJ databases">
        <title>Roseivivax halodurans JCM 10272 Genome Sequencing.</title>
        <authorList>
            <person name="Lai Q."/>
            <person name="Li G."/>
            <person name="Shao Z."/>
        </authorList>
    </citation>
    <scope>NUCLEOTIDE SEQUENCE [LARGE SCALE GENOMIC DNA]</scope>
    <source>
        <strain evidence="1 2">JCM 10272</strain>
    </source>
</reference>
<keyword evidence="2" id="KW-1185">Reference proteome</keyword>
<evidence type="ECO:0000313" key="1">
    <source>
        <dbReference type="EMBL" id="ETX13363.1"/>
    </source>
</evidence>
<name>X7EE12_9RHOB</name>
<evidence type="ECO:0000313" key="2">
    <source>
        <dbReference type="Proteomes" id="UP000022447"/>
    </source>
</evidence>
<organism evidence="1 2">
    <name type="scientific">Roseivivax halodurans JCM 10272</name>
    <dbReference type="NCBI Taxonomy" id="1449350"/>
    <lineage>
        <taxon>Bacteria</taxon>
        <taxon>Pseudomonadati</taxon>
        <taxon>Pseudomonadota</taxon>
        <taxon>Alphaproteobacteria</taxon>
        <taxon>Rhodobacterales</taxon>
        <taxon>Roseobacteraceae</taxon>
        <taxon>Roseivivax</taxon>
    </lineage>
</organism>
<protein>
    <submittedName>
        <fullName evidence="1">Uncharacterized protein</fullName>
    </submittedName>
</protein>
<accession>X7EE12</accession>
<comment type="caution">
    <text evidence="1">The sequence shown here is derived from an EMBL/GenBank/DDBJ whole genome shotgun (WGS) entry which is preliminary data.</text>
</comment>
<sequence length="79" mass="8678">MPWPAFLSTAWEMARQLFGLSFRAVDIGIDRLVADALELTTISKTPGDLFGRPANLQLADDMRAQTVQTDKLASSRSPV</sequence>
<dbReference type="Proteomes" id="UP000022447">
    <property type="component" value="Unassembled WGS sequence"/>
</dbReference>
<gene>
    <name evidence="1" type="ORF">OCH239_11000</name>
</gene>
<dbReference type="AlphaFoldDB" id="X7EE12"/>
<proteinExistence type="predicted"/>
<dbReference type="EMBL" id="JALZ01000029">
    <property type="protein sequence ID" value="ETX13363.1"/>
    <property type="molecule type" value="Genomic_DNA"/>
</dbReference>